<organism evidence="1 2">
    <name type="scientific">Anncaliia algerae PRA339</name>
    <dbReference type="NCBI Taxonomy" id="1288291"/>
    <lineage>
        <taxon>Eukaryota</taxon>
        <taxon>Fungi</taxon>
        <taxon>Fungi incertae sedis</taxon>
        <taxon>Microsporidia</taxon>
        <taxon>Tubulinosematoidea</taxon>
        <taxon>Tubulinosematidae</taxon>
        <taxon>Anncaliia</taxon>
    </lineage>
</organism>
<dbReference type="VEuPathDB" id="MicrosporidiaDB:H312_01599"/>
<keyword evidence="2" id="KW-1185">Reference proteome</keyword>
<dbReference type="EMBL" id="KK365154">
    <property type="protein sequence ID" value="KCZ80994.1"/>
    <property type="molecule type" value="Genomic_DNA"/>
</dbReference>
<reference evidence="2" key="1">
    <citation type="submission" date="2013-02" db="EMBL/GenBank/DDBJ databases">
        <authorList>
            <consortium name="The Broad Institute Genome Sequencing Platform"/>
            <person name="Cuomo C."/>
            <person name="Becnel J."/>
            <person name="Sanscrainte N."/>
            <person name="Walker B."/>
            <person name="Young S.K."/>
            <person name="Zeng Q."/>
            <person name="Gargeya S."/>
            <person name="Fitzgerald M."/>
            <person name="Haas B."/>
            <person name="Abouelleil A."/>
            <person name="Alvarado L."/>
            <person name="Arachchi H.M."/>
            <person name="Berlin A.M."/>
            <person name="Chapman S.B."/>
            <person name="Dewar J."/>
            <person name="Goldberg J."/>
            <person name="Griggs A."/>
            <person name="Gujja S."/>
            <person name="Hansen M."/>
            <person name="Howarth C."/>
            <person name="Imamovic A."/>
            <person name="Larimer J."/>
            <person name="McCowan C."/>
            <person name="Murphy C."/>
            <person name="Neiman D."/>
            <person name="Pearson M."/>
            <person name="Priest M."/>
            <person name="Roberts A."/>
            <person name="Saif S."/>
            <person name="Shea T."/>
            <person name="Sisk P."/>
            <person name="Sykes S."/>
            <person name="Wortman J."/>
            <person name="Nusbaum C."/>
            <person name="Birren B."/>
        </authorList>
    </citation>
    <scope>NUCLEOTIDE SEQUENCE [LARGE SCALE GENOMIC DNA]</scope>
    <source>
        <strain evidence="2">PRA339</strain>
    </source>
</reference>
<evidence type="ECO:0000313" key="1">
    <source>
        <dbReference type="EMBL" id="KCZ80994.1"/>
    </source>
</evidence>
<sequence>MHSDISSDELFVKAPKKKLKKEVEPPKNTPVEIEIIIKENNIERKRKVNLSNTLEEIFGNSEDISIAYKNNTVSKLLTFADLGCLKENDEPFVLLNENKLIKEDQDDENFNLSVCHDSGQTLAIKFPKNQTIKDLVEFLRTTSKLNRNSLVLNRFRLNDGDFLYDVLENDDFLDFV</sequence>
<dbReference type="AlphaFoldDB" id="A0A059F1X0"/>
<name>A0A059F1X0_9MICR</name>
<gene>
    <name evidence="1" type="ORF">H312_01599</name>
</gene>
<accession>A0A059F1X0</accession>
<dbReference type="HOGENOM" id="CLU_1524760_0_0_1"/>
<dbReference type="Proteomes" id="UP000030655">
    <property type="component" value="Unassembled WGS sequence"/>
</dbReference>
<evidence type="ECO:0000313" key="2">
    <source>
        <dbReference type="Proteomes" id="UP000030655"/>
    </source>
</evidence>
<dbReference type="OrthoDB" id="2191743at2759"/>
<reference evidence="1 2" key="2">
    <citation type="submission" date="2014-03" db="EMBL/GenBank/DDBJ databases">
        <title>The Genome Sequence of Anncaliia algerae insect isolate PRA339.</title>
        <authorList>
            <consortium name="The Broad Institute Genome Sequencing Platform"/>
            <consortium name="The Broad Institute Genome Sequencing Center for Infectious Disease"/>
            <person name="Cuomo C."/>
            <person name="Becnel J."/>
            <person name="Sanscrainte N."/>
            <person name="Walker B."/>
            <person name="Young S.K."/>
            <person name="Zeng Q."/>
            <person name="Gargeya S."/>
            <person name="Fitzgerald M."/>
            <person name="Haas B."/>
            <person name="Abouelleil A."/>
            <person name="Alvarado L."/>
            <person name="Arachchi H.M."/>
            <person name="Berlin A.M."/>
            <person name="Chapman S.B."/>
            <person name="Dewar J."/>
            <person name="Goldberg J."/>
            <person name="Griggs A."/>
            <person name="Gujja S."/>
            <person name="Hansen M."/>
            <person name="Howarth C."/>
            <person name="Imamovic A."/>
            <person name="Larimer J."/>
            <person name="McCowan C."/>
            <person name="Murphy C."/>
            <person name="Neiman D."/>
            <person name="Pearson M."/>
            <person name="Priest M."/>
            <person name="Roberts A."/>
            <person name="Saif S."/>
            <person name="Shea T."/>
            <person name="Sisk P."/>
            <person name="Sykes S."/>
            <person name="Wortman J."/>
            <person name="Nusbaum C."/>
            <person name="Birren B."/>
        </authorList>
    </citation>
    <scope>NUCLEOTIDE SEQUENCE [LARGE SCALE GENOMIC DNA]</scope>
    <source>
        <strain evidence="1 2">PRA339</strain>
    </source>
</reference>
<protein>
    <submittedName>
        <fullName evidence="1">Uncharacterized protein</fullName>
    </submittedName>
</protein>
<proteinExistence type="predicted"/>